<accession>A0AAU9J5P4</accession>
<evidence type="ECO:0000256" key="1">
    <source>
        <dbReference type="SAM" id="MobiDB-lite"/>
    </source>
</evidence>
<feature type="compositionally biased region" description="Polar residues" evidence="1">
    <location>
        <begin position="466"/>
        <end position="490"/>
    </location>
</feature>
<dbReference type="SUPFAM" id="SSF46458">
    <property type="entry name" value="Globin-like"/>
    <property type="match status" value="1"/>
</dbReference>
<keyword evidence="3" id="KW-1185">Reference proteome</keyword>
<dbReference type="GO" id="GO:0019825">
    <property type="term" value="F:oxygen binding"/>
    <property type="evidence" value="ECO:0007669"/>
    <property type="project" value="InterPro"/>
</dbReference>
<name>A0AAU9J5P4_9CILI</name>
<gene>
    <name evidence="2" type="ORF">BSTOLATCC_MIC23480</name>
</gene>
<dbReference type="Gene3D" id="1.10.490.10">
    <property type="entry name" value="Globins"/>
    <property type="match status" value="1"/>
</dbReference>
<organism evidence="2 3">
    <name type="scientific">Blepharisma stoltei</name>
    <dbReference type="NCBI Taxonomy" id="1481888"/>
    <lineage>
        <taxon>Eukaryota</taxon>
        <taxon>Sar</taxon>
        <taxon>Alveolata</taxon>
        <taxon>Ciliophora</taxon>
        <taxon>Postciliodesmatophora</taxon>
        <taxon>Heterotrichea</taxon>
        <taxon>Heterotrichida</taxon>
        <taxon>Blepharismidae</taxon>
        <taxon>Blepharisma</taxon>
    </lineage>
</organism>
<evidence type="ECO:0000313" key="2">
    <source>
        <dbReference type="EMBL" id="CAG9319272.1"/>
    </source>
</evidence>
<protein>
    <submittedName>
        <fullName evidence="2">Uncharacterized protein</fullName>
    </submittedName>
</protein>
<reference evidence="2" key="1">
    <citation type="submission" date="2021-09" db="EMBL/GenBank/DDBJ databases">
        <authorList>
            <consortium name="AG Swart"/>
            <person name="Singh M."/>
            <person name="Singh A."/>
            <person name="Seah K."/>
            <person name="Emmerich C."/>
        </authorList>
    </citation>
    <scope>NUCLEOTIDE SEQUENCE</scope>
    <source>
        <strain evidence="2">ATCC30299</strain>
    </source>
</reference>
<dbReference type="Proteomes" id="UP001162131">
    <property type="component" value="Unassembled WGS sequence"/>
</dbReference>
<dbReference type="InterPro" id="IPR009050">
    <property type="entry name" value="Globin-like_sf"/>
</dbReference>
<feature type="region of interest" description="Disordered" evidence="1">
    <location>
        <begin position="464"/>
        <end position="491"/>
    </location>
</feature>
<sequence>MDELKKSTETFMMPISRCSIRSSTNICKNPGNNTKKNLDILPKLTNGKKINIFTLFALFSNSRELNINLPTTLIKSEDLPIPCLLWAKSNGILCSRFCKDNEFFIFSHKNKNCEGHTYLYKRFDKESIILNSKEAAESLWNSSTDSSAMIQTYIESPSNPKSILRVLWRSGMKSKYFTIINRIHVINNLCETQRKVSATPSLYQRKKSLSILGDFKYTDMILKTSRSINNPYKVSRFSRTMRREKTRSDKMITAKNKDEKHIEVRDFQLQDQNNMIVDPKKTDNILVLEDSIKGAELDPIVDQIVAFLNSNVYKEEEINGIVLDFVLCKMQKWVLLDCKEISVGRCKTPFENGKKVELKPLSKRRTSSYGEVLILESQRSTPKPDIKINKTPSTHSSLGCPFTIKSTPKLIPTSASEKDLFDRWNQVNERLGKIVSLKPSYVKDAKEQSIKAYQTRYNARHGTVIEPTTPSLETDSSPLTSNTQPTSNPLWDNENQHIHRCFADIIGRIDEMNMNTELLKVKHQNLVGKYGGDDFWNKFIRSLYKKIMSDESSLHKYFVGSHLDMIIGGMFKVFNGCATLEFRRKIKAAHEFMGISDKDFNLYSDFFESTLNEFEIEEEDKRVIMTQIRSMRCLICRYPQIGS</sequence>
<dbReference type="EMBL" id="CAJZBQ010000022">
    <property type="protein sequence ID" value="CAG9319272.1"/>
    <property type="molecule type" value="Genomic_DNA"/>
</dbReference>
<dbReference type="GO" id="GO:0020037">
    <property type="term" value="F:heme binding"/>
    <property type="evidence" value="ECO:0007669"/>
    <property type="project" value="InterPro"/>
</dbReference>
<comment type="caution">
    <text evidence="2">The sequence shown here is derived from an EMBL/GenBank/DDBJ whole genome shotgun (WGS) entry which is preliminary data.</text>
</comment>
<dbReference type="AlphaFoldDB" id="A0AAU9J5P4"/>
<proteinExistence type="predicted"/>
<evidence type="ECO:0000313" key="3">
    <source>
        <dbReference type="Proteomes" id="UP001162131"/>
    </source>
</evidence>
<dbReference type="InterPro" id="IPR012292">
    <property type="entry name" value="Globin/Proto"/>
</dbReference>